<gene>
    <name evidence="1" type="ORF">A4X20_19145</name>
</gene>
<proteinExistence type="predicted"/>
<name>A0A178LWJ0_MYCIR</name>
<organism evidence="1 2">
    <name type="scientific">Mycolicibacterium iranicum</name>
    <name type="common">Mycobacterium iranicum</name>
    <dbReference type="NCBI Taxonomy" id="912594"/>
    <lineage>
        <taxon>Bacteria</taxon>
        <taxon>Bacillati</taxon>
        <taxon>Actinomycetota</taxon>
        <taxon>Actinomycetes</taxon>
        <taxon>Mycobacteriales</taxon>
        <taxon>Mycobacteriaceae</taxon>
        <taxon>Mycolicibacterium</taxon>
    </lineage>
</organism>
<reference evidence="1 2" key="1">
    <citation type="submission" date="2016-04" db="EMBL/GenBank/DDBJ databases">
        <title>Draft Genome Sequences of Staphylococcus capitis Strain H36, S. capitis Strain H65, S. cohnii Strain H62, S. hominis Strain H69, Mycobacterium iranicum Strain H39, Plantibacter sp. Strain H53, Pseudomonas oryzihabitans Strain H72, and Microbacterium sp. Strain H83, isolated from residential settings.</title>
        <authorList>
            <person name="Lymperopoulou D."/>
            <person name="Adams R.I."/>
            <person name="Lindow S."/>
            <person name="Coil D.A."/>
            <person name="Jospin G."/>
            <person name="Eisen J.A."/>
        </authorList>
    </citation>
    <scope>NUCLEOTIDE SEQUENCE [LARGE SCALE GENOMIC DNA]</scope>
    <source>
        <strain evidence="1 2">H39</strain>
    </source>
</reference>
<dbReference type="Proteomes" id="UP000078396">
    <property type="component" value="Unassembled WGS sequence"/>
</dbReference>
<accession>A0A178LWJ0</accession>
<dbReference type="OrthoDB" id="4742419at2"/>
<dbReference type="EMBL" id="LWCS01000020">
    <property type="protein sequence ID" value="OAN38902.1"/>
    <property type="molecule type" value="Genomic_DNA"/>
</dbReference>
<dbReference type="STRING" id="912594.AWC12_27425"/>
<dbReference type="AlphaFoldDB" id="A0A178LWJ0"/>
<dbReference type="eggNOG" id="ENOG5031RMZ">
    <property type="taxonomic scope" value="Bacteria"/>
</dbReference>
<evidence type="ECO:0000313" key="1">
    <source>
        <dbReference type="EMBL" id="OAN38902.1"/>
    </source>
</evidence>
<evidence type="ECO:0000313" key="2">
    <source>
        <dbReference type="Proteomes" id="UP000078396"/>
    </source>
</evidence>
<sequence>MAGFIRKLFRIGKLPADMRTQAEAEGIIHLTDCIAVWARFTGQIPGRRSVGLTRGYGGALVLTNERVLATVGAVPGQSGRAVDQPWTAPRSGAVQGTLSETGLVLDIADLSRVDPQFSGTLSLTFKTELTAEELMRLPTRTVAFDVPPTFVYRVLGVPR</sequence>
<comment type="caution">
    <text evidence="1">The sequence shown here is derived from an EMBL/GenBank/DDBJ whole genome shotgun (WGS) entry which is preliminary data.</text>
</comment>
<dbReference type="RefSeq" id="WP_064281552.1">
    <property type="nucleotide sequence ID" value="NZ_LWCS01000020.1"/>
</dbReference>
<protein>
    <submittedName>
        <fullName evidence="1">Uncharacterized protein</fullName>
    </submittedName>
</protein>